<keyword evidence="6" id="KW-1185">Reference proteome</keyword>
<name>A0ABU3WVJ2_9NOCA</name>
<evidence type="ECO:0000256" key="3">
    <source>
        <dbReference type="SAM" id="MobiDB-lite"/>
    </source>
</evidence>
<organism evidence="5 6">
    <name type="scientific">Rhodococcus zopfii</name>
    <dbReference type="NCBI Taxonomy" id="43772"/>
    <lineage>
        <taxon>Bacteria</taxon>
        <taxon>Bacillati</taxon>
        <taxon>Actinomycetota</taxon>
        <taxon>Actinomycetes</taxon>
        <taxon>Mycobacteriales</taxon>
        <taxon>Nocardiaceae</taxon>
        <taxon>Rhodococcus</taxon>
    </lineage>
</organism>
<dbReference type="EC" id="1.3.1.12" evidence="5"/>
<evidence type="ECO:0000256" key="1">
    <source>
        <dbReference type="ARBA" id="ARBA00007964"/>
    </source>
</evidence>
<dbReference type="Pfam" id="PF02153">
    <property type="entry name" value="PDH_N"/>
    <property type="match status" value="1"/>
</dbReference>
<dbReference type="GO" id="GO:0008977">
    <property type="term" value="F:prephenate dehydrogenase (NAD+) activity"/>
    <property type="evidence" value="ECO:0007669"/>
    <property type="project" value="UniProtKB-EC"/>
</dbReference>
<dbReference type="SUPFAM" id="SSF51735">
    <property type="entry name" value="NAD(P)-binding Rossmann-fold domains"/>
    <property type="match status" value="1"/>
</dbReference>
<sequence length="314" mass="31614">MSTAVSAPPVCVLGLGLIGGSLLRAAIAAGREAWGYNRSSGAVDAAVADGFDASTDLPAVLRRAAASDALVVVAVPMPAVDAVLATVAEHAPNVALTDVVSVKSAVAAAVAARGLSARFVGGHPMAGTAESGWDAGTADLFRDAVWVVAVDDGADPGVWQQVAGLALDCGSVVVPAESGEHDAAVARISHLPHVLAEALALAGAGGGDLALALAAGSFRDGTRIAGTAPALVDAMCEGNATALLAALDETLEVLRTAREQLADGRTGDLTSAGHAARQRYEQRERKPITGIVPGDDDWIERLRDAGRRGGVWTS</sequence>
<dbReference type="InterPro" id="IPR046826">
    <property type="entry name" value="PDH_N"/>
</dbReference>
<dbReference type="PANTHER" id="PTHR21363:SF0">
    <property type="entry name" value="PREPHENATE DEHYDROGENASE [NADP(+)]"/>
    <property type="match status" value="1"/>
</dbReference>
<dbReference type="Pfam" id="PF20463">
    <property type="entry name" value="PDH_C"/>
    <property type="match status" value="1"/>
</dbReference>
<comment type="caution">
    <text evidence="5">The sequence shown here is derived from an EMBL/GenBank/DDBJ whole genome shotgun (WGS) entry which is preliminary data.</text>
</comment>
<dbReference type="PANTHER" id="PTHR21363">
    <property type="entry name" value="PREPHENATE DEHYDROGENASE"/>
    <property type="match status" value="1"/>
</dbReference>
<dbReference type="InterPro" id="IPR050812">
    <property type="entry name" value="Preph/Arog_dehydrog"/>
</dbReference>
<evidence type="ECO:0000256" key="2">
    <source>
        <dbReference type="ARBA" id="ARBA00023002"/>
    </source>
</evidence>
<dbReference type="InterPro" id="IPR008927">
    <property type="entry name" value="6-PGluconate_DH-like_C_sf"/>
</dbReference>
<dbReference type="InterPro" id="IPR046825">
    <property type="entry name" value="PDH_C"/>
</dbReference>
<comment type="similarity">
    <text evidence="1">Belongs to the prephenate/arogenate dehydrogenase family.</text>
</comment>
<dbReference type="InterPro" id="IPR003099">
    <property type="entry name" value="Prephen_DH"/>
</dbReference>
<dbReference type="NCBIfam" id="NF005108">
    <property type="entry name" value="PRK06545.1-6"/>
    <property type="match status" value="1"/>
</dbReference>
<feature type="domain" description="Prephenate/arogenate dehydrogenase" evidence="4">
    <location>
        <begin position="8"/>
        <end position="291"/>
    </location>
</feature>
<keyword evidence="2 5" id="KW-0560">Oxidoreductase</keyword>
<evidence type="ECO:0000313" key="5">
    <source>
        <dbReference type="EMBL" id="MDV2477619.1"/>
    </source>
</evidence>
<feature type="region of interest" description="Disordered" evidence="3">
    <location>
        <begin position="264"/>
        <end position="289"/>
    </location>
</feature>
<protein>
    <submittedName>
        <fullName evidence="5">Prephenate dehydrogenase</fullName>
        <ecNumber evidence="5">1.3.1.12</ecNumber>
    </submittedName>
</protein>
<accession>A0ABU3WVJ2</accession>
<reference evidence="5 6" key="1">
    <citation type="submission" date="2019-10" db="EMBL/GenBank/DDBJ databases">
        <title>Draft Genome Assembly of Rhodococcus zopfii DSM44189.</title>
        <authorList>
            <person name="Sutton J.M."/>
            <person name="Akob D.M."/>
            <person name="Bushman T.J."/>
        </authorList>
    </citation>
    <scope>NUCLEOTIDE SEQUENCE [LARGE SCALE GENOMIC DNA]</scope>
    <source>
        <strain evidence="5 6">DSM 44189</strain>
    </source>
</reference>
<dbReference type="Gene3D" id="3.40.50.720">
    <property type="entry name" value="NAD(P)-binding Rossmann-like Domain"/>
    <property type="match status" value="1"/>
</dbReference>
<feature type="compositionally biased region" description="Basic and acidic residues" evidence="3">
    <location>
        <begin position="278"/>
        <end position="287"/>
    </location>
</feature>
<evidence type="ECO:0000259" key="4">
    <source>
        <dbReference type="PROSITE" id="PS51176"/>
    </source>
</evidence>
<evidence type="ECO:0000313" key="6">
    <source>
        <dbReference type="Proteomes" id="UP001275440"/>
    </source>
</evidence>
<dbReference type="PROSITE" id="PS51176">
    <property type="entry name" value="PDH_ADH"/>
    <property type="match status" value="1"/>
</dbReference>
<dbReference type="Proteomes" id="UP001275440">
    <property type="component" value="Unassembled WGS sequence"/>
</dbReference>
<proteinExistence type="inferred from homology"/>
<dbReference type="EMBL" id="WBMO01000005">
    <property type="protein sequence ID" value="MDV2477619.1"/>
    <property type="molecule type" value="Genomic_DNA"/>
</dbReference>
<gene>
    <name evidence="5" type="ORF">F8M49_23555</name>
</gene>
<dbReference type="InterPro" id="IPR036291">
    <property type="entry name" value="NAD(P)-bd_dom_sf"/>
</dbReference>
<dbReference type="Gene3D" id="1.10.3660.10">
    <property type="entry name" value="6-phosphogluconate dehydrogenase C-terminal like domain"/>
    <property type="match status" value="1"/>
</dbReference>
<dbReference type="SUPFAM" id="SSF48179">
    <property type="entry name" value="6-phosphogluconate dehydrogenase C-terminal domain-like"/>
    <property type="match status" value="1"/>
</dbReference>